<dbReference type="InterPro" id="IPR036236">
    <property type="entry name" value="Znf_C2H2_sf"/>
</dbReference>
<evidence type="ECO:0000259" key="1">
    <source>
        <dbReference type="PROSITE" id="PS50157"/>
    </source>
</evidence>
<evidence type="ECO:0000313" key="2">
    <source>
        <dbReference type="EMBL" id="QHU01280.1"/>
    </source>
</evidence>
<name>A0A6C0J8Q7_9ZZZZ</name>
<dbReference type="SMART" id="SM00355">
    <property type="entry name" value="ZnF_C2H2"/>
    <property type="match status" value="2"/>
</dbReference>
<proteinExistence type="predicted"/>
<organism evidence="2">
    <name type="scientific">viral metagenome</name>
    <dbReference type="NCBI Taxonomy" id="1070528"/>
    <lineage>
        <taxon>unclassified sequences</taxon>
        <taxon>metagenomes</taxon>
        <taxon>organismal metagenomes</taxon>
    </lineage>
</organism>
<accession>A0A6C0J8Q7</accession>
<dbReference type="AlphaFoldDB" id="A0A6C0J8Q7"/>
<protein>
    <recommendedName>
        <fullName evidence="1">C2H2-type domain-containing protein</fullName>
    </recommendedName>
</protein>
<feature type="domain" description="C2H2-type" evidence="1">
    <location>
        <begin position="85"/>
        <end position="112"/>
    </location>
</feature>
<dbReference type="Gene3D" id="3.30.160.60">
    <property type="entry name" value="Classic Zinc Finger"/>
    <property type="match status" value="1"/>
</dbReference>
<sequence>MTEFLCNLCNYKTNLSSNFTRHIKTDKHIRNLLHYGNKPKSIKKCLINPPVLTQNDPKTTQNEPVLTHIEPVLTQNTTKSKKKVYFCEFCYKNFSTNSHLKRHTRQNCKVKKEQELKDIKENTDDKKEIAELKNQIQTLMNKVSTKSSHNNTHIGDTTINNTINLNVFGKENLEMVTDDIKKEMIKGPFKMMPKILELIYFNKKYPENHTMKLVNKNKELMKIHKKKGWELVDKVDTIDYLLEDKNYTLDSYYDTNTEIFSKMIKKTYNNFRNLFDSRDKELWKVIKRDVDLLLWNNM</sequence>
<dbReference type="InterPro" id="IPR013087">
    <property type="entry name" value="Znf_C2H2_type"/>
</dbReference>
<dbReference type="PROSITE" id="PS50157">
    <property type="entry name" value="ZINC_FINGER_C2H2_2"/>
    <property type="match status" value="2"/>
</dbReference>
<feature type="domain" description="C2H2-type" evidence="1">
    <location>
        <begin position="4"/>
        <end position="39"/>
    </location>
</feature>
<dbReference type="SUPFAM" id="SSF57667">
    <property type="entry name" value="beta-beta-alpha zinc fingers"/>
    <property type="match status" value="1"/>
</dbReference>
<reference evidence="2" key="1">
    <citation type="journal article" date="2020" name="Nature">
        <title>Giant virus diversity and host interactions through global metagenomics.</title>
        <authorList>
            <person name="Schulz F."/>
            <person name="Roux S."/>
            <person name="Paez-Espino D."/>
            <person name="Jungbluth S."/>
            <person name="Walsh D.A."/>
            <person name="Denef V.J."/>
            <person name="McMahon K.D."/>
            <person name="Konstantinidis K.T."/>
            <person name="Eloe-Fadrosh E.A."/>
            <person name="Kyrpides N.C."/>
            <person name="Woyke T."/>
        </authorList>
    </citation>
    <scope>NUCLEOTIDE SEQUENCE</scope>
    <source>
        <strain evidence="2">GVMAG-M-3300025860-25</strain>
    </source>
</reference>
<dbReference type="EMBL" id="MN740337">
    <property type="protein sequence ID" value="QHU01280.1"/>
    <property type="molecule type" value="Genomic_DNA"/>
</dbReference>